<accession>A0ABW8TGV5</accession>
<name>A0ABW8TGV5_9CLOT</name>
<keyword evidence="2" id="KW-1185">Reference proteome</keyword>
<evidence type="ECO:0000313" key="1">
    <source>
        <dbReference type="EMBL" id="MFL0251250.1"/>
    </source>
</evidence>
<protein>
    <recommendedName>
        <fullName evidence="3">Transcriptional regulator</fullName>
    </recommendedName>
</protein>
<comment type="caution">
    <text evidence="1">The sequence shown here is derived from an EMBL/GenBank/DDBJ whole genome shotgun (WGS) entry which is preliminary data.</text>
</comment>
<proteinExistence type="predicted"/>
<dbReference type="Proteomes" id="UP001623592">
    <property type="component" value="Unassembled WGS sequence"/>
</dbReference>
<dbReference type="RefSeq" id="WP_406787903.1">
    <property type="nucleotide sequence ID" value="NZ_JBJIAA010000009.1"/>
</dbReference>
<evidence type="ECO:0000313" key="2">
    <source>
        <dbReference type="Proteomes" id="UP001623592"/>
    </source>
</evidence>
<sequence>MNHGQKLKDMLNASYVERIFYSYAKEKYVQEEEEKYKAIFEALGGKK</sequence>
<dbReference type="EMBL" id="JBJIAA010000009">
    <property type="protein sequence ID" value="MFL0251250.1"/>
    <property type="molecule type" value="Genomic_DNA"/>
</dbReference>
<gene>
    <name evidence="1" type="ORF">ACJDT4_12510</name>
</gene>
<reference evidence="1 2" key="1">
    <citation type="submission" date="2024-11" db="EMBL/GenBank/DDBJ databases">
        <authorList>
            <person name="Heng Y.C."/>
            <person name="Lim A.C.H."/>
            <person name="Lee J.K.Y."/>
            <person name="Kittelmann S."/>
        </authorList>
    </citation>
    <scope>NUCLEOTIDE SEQUENCE [LARGE SCALE GENOMIC DNA]</scope>
    <source>
        <strain evidence="1 2">WILCCON 0114</strain>
    </source>
</reference>
<evidence type="ECO:0008006" key="3">
    <source>
        <dbReference type="Google" id="ProtNLM"/>
    </source>
</evidence>
<organism evidence="1 2">
    <name type="scientific">Clostridium neuense</name>
    <dbReference type="NCBI Taxonomy" id="1728934"/>
    <lineage>
        <taxon>Bacteria</taxon>
        <taxon>Bacillati</taxon>
        <taxon>Bacillota</taxon>
        <taxon>Clostridia</taxon>
        <taxon>Eubacteriales</taxon>
        <taxon>Clostridiaceae</taxon>
        <taxon>Clostridium</taxon>
    </lineage>
</organism>